<dbReference type="Gene3D" id="3.90.1720.10">
    <property type="entry name" value="endopeptidase domain like (from Nostoc punctiforme)"/>
    <property type="match status" value="1"/>
</dbReference>
<evidence type="ECO:0000313" key="9">
    <source>
        <dbReference type="Proteomes" id="UP000320876"/>
    </source>
</evidence>
<keyword evidence="2" id="KW-0645">Protease</keyword>
<keyword evidence="3 8" id="KW-0378">Hydrolase</keyword>
<keyword evidence="9" id="KW-1185">Reference proteome</keyword>
<dbReference type="InterPro" id="IPR000064">
    <property type="entry name" value="NLP_P60_dom"/>
</dbReference>
<dbReference type="EMBL" id="VFML01000001">
    <property type="protein sequence ID" value="TQJ02134.1"/>
    <property type="molecule type" value="Genomic_DNA"/>
</dbReference>
<dbReference type="Pfam" id="PF00877">
    <property type="entry name" value="NLPC_P60"/>
    <property type="match status" value="1"/>
</dbReference>
<dbReference type="GO" id="GO:0008234">
    <property type="term" value="F:cysteine-type peptidase activity"/>
    <property type="evidence" value="ECO:0007669"/>
    <property type="project" value="UniProtKB-KW"/>
</dbReference>
<organism evidence="8 9">
    <name type="scientific">Amycolatopsis cihanbeyliensis</name>
    <dbReference type="NCBI Taxonomy" id="1128664"/>
    <lineage>
        <taxon>Bacteria</taxon>
        <taxon>Bacillati</taxon>
        <taxon>Actinomycetota</taxon>
        <taxon>Actinomycetes</taxon>
        <taxon>Pseudonocardiales</taxon>
        <taxon>Pseudonocardiaceae</taxon>
        <taxon>Amycolatopsis</taxon>
    </lineage>
</organism>
<evidence type="ECO:0000256" key="1">
    <source>
        <dbReference type="ARBA" id="ARBA00007074"/>
    </source>
</evidence>
<keyword evidence="5" id="KW-0175">Coiled coil</keyword>
<protein>
    <submittedName>
        <fullName evidence="8">Cell wall-associated NlpC family hydrolase</fullName>
    </submittedName>
</protein>
<feature type="region of interest" description="Disordered" evidence="6">
    <location>
        <begin position="1"/>
        <end position="32"/>
    </location>
</feature>
<sequence>MGPPPKRRAELVGEPVRWRPSSKGETRDVQSHPVKRVVSGALAATAVIAAVSFAHAPATAEPTPVPQTPPSDTSEALAEYRKLAEKAAKLNEDHLNAEEDLKAKKAELEQANADLAAAEQAGTRASADVENYRTEVDKFAGASFTSGAGMNKLSALLTGESTQDFLQRAAALDVLASDRNEALRKLSGVVDEASRAQRKAAQAQARAQAAKEESAKLAGELRTRKDELDAKVEELKEAAGLLSSADRAVQRDTGGPIPNVKAPGPAAQTAVDAALGKIGSAYRLGAEGPSTFDCSGLTSWAYQQAGIGIPRTARTQQTFGTPIARSQLQPGDLVFYGRPAHHVGMYIGGGRMVHSPQPGDVVKISPLQSNYTGARRVA</sequence>
<feature type="domain" description="NlpC/P60" evidence="7">
    <location>
        <begin position="264"/>
        <end position="378"/>
    </location>
</feature>
<gene>
    <name evidence="8" type="ORF">FB471_1851</name>
</gene>
<feature type="coiled-coil region" evidence="5">
    <location>
        <begin position="186"/>
        <end position="245"/>
    </location>
</feature>
<dbReference type="PANTHER" id="PTHR47359:SF3">
    <property type="entry name" value="NLP_P60 DOMAIN-CONTAINING PROTEIN-RELATED"/>
    <property type="match status" value="1"/>
</dbReference>
<comment type="similarity">
    <text evidence="1">Belongs to the peptidase C40 family.</text>
</comment>
<keyword evidence="4" id="KW-0788">Thiol protease</keyword>
<dbReference type="Proteomes" id="UP000320876">
    <property type="component" value="Unassembled WGS sequence"/>
</dbReference>
<evidence type="ECO:0000256" key="5">
    <source>
        <dbReference type="SAM" id="Coils"/>
    </source>
</evidence>
<dbReference type="InterPro" id="IPR038765">
    <property type="entry name" value="Papain-like_cys_pep_sf"/>
</dbReference>
<dbReference type="PANTHER" id="PTHR47359">
    <property type="entry name" value="PEPTIDOGLYCAN DL-ENDOPEPTIDASE CWLO"/>
    <property type="match status" value="1"/>
</dbReference>
<evidence type="ECO:0000256" key="2">
    <source>
        <dbReference type="ARBA" id="ARBA00022670"/>
    </source>
</evidence>
<accession>A0A542DGG1</accession>
<dbReference type="InterPro" id="IPR051794">
    <property type="entry name" value="PG_Endopeptidase_C40"/>
</dbReference>
<evidence type="ECO:0000259" key="7">
    <source>
        <dbReference type="PROSITE" id="PS51935"/>
    </source>
</evidence>
<evidence type="ECO:0000256" key="6">
    <source>
        <dbReference type="SAM" id="MobiDB-lite"/>
    </source>
</evidence>
<evidence type="ECO:0000256" key="4">
    <source>
        <dbReference type="ARBA" id="ARBA00022807"/>
    </source>
</evidence>
<reference evidence="8 9" key="1">
    <citation type="submission" date="2019-06" db="EMBL/GenBank/DDBJ databases">
        <title>Sequencing the genomes of 1000 actinobacteria strains.</title>
        <authorList>
            <person name="Klenk H.-P."/>
        </authorList>
    </citation>
    <scope>NUCLEOTIDE SEQUENCE [LARGE SCALE GENOMIC DNA]</scope>
    <source>
        <strain evidence="8 9">DSM 45679</strain>
    </source>
</reference>
<dbReference type="SUPFAM" id="SSF54001">
    <property type="entry name" value="Cysteine proteinases"/>
    <property type="match status" value="1"/>
</dbReference>
<dbReference type="AlphaFoldDB" id="A0A542DGG1"/>
<dbReference type="GO" id="GO:0006508">
    <property type="term" value="P:proteolysis"/>
    <property type="evidence" value="ECO:0007669"/>
    <property type="project" value="UniProtKB-KW"/>
</dbReference>
<dbReference type="PROSITE" id="PS51935">
    <property type="entry name" value="NLPC_P60"/>
    <property type="match status" value="1"/>
</dbReference>
<name>A0A542DGG1_AMYCI</name>
<comment type="caution">
    <text evidence="8">The sequence shown here is derived from an EMBL/GenBank/DDBJ whole genome shotgun (WGS) entry which is preliminary data.</text>
</comment>
<feature type="region of interest" description="Disordered" evidence="6">
    <location>
        <begin position="57"/>
        <end position="76"/>
    </location>
</feature>
<evidence type="ECO:0000313" key="8">
    <source>
        <dbReference type="EMBL" id="TQJ02134.1"/>
    </source>
</evidence>
<evidence type="ECO:0000256" key="3">
    <source>
        <dbReference type="ARBA" id="ARBA00022801"/>
    </source>
</evidence>
<proteinExistence type="inferred from homology"/>